<protein>
    <recommendedName>
        <fullName evidence="4">DoxX protein</fullName>
    </recommendedName>
</protein>
<name>A0A1H6CVV8_9ACTN</name>
<evidence type="ECO:0000313" key="3">
    <source>
        <dbReference type="Proteomes" id="UP000236723"/>
    </source>
</evidence>
<dbReference type="OrthoDB" id="3267263at2"/>
<reference evidence="3" key="1">
    <citation type="submission" date="2016-10" db="EMBL/GenBank/DDBJ databases">
        <authorList>
            <person name="Varghese N."/>
            <person name="Submissions S."/>
        </authorList>
    </citation>
    <scope>NUCLEOTIDE SEQUENCE [LARGE SCALE GENOMIC DNA]</scope>
    <source>
        <strain evidence="3">DSM 43163</strain>
    </source>
</reference>
<dbReference type="Proteomes" id="UP000236723">
    <property type="component" value="Unassembled WGS sequence"/>
</dbReference>
<dbReference type="AlphaFoldDB" id="A0A1H6CVV8"/>
<keyword evidence="3" id="KW-1185">Reference proteome</keyword>
<gene>
    <name evidence="2" type="ORF">SAMN04489712_111257</name>
</gene>
<sequence>MRFLARTHQLPARMAAGALILHSGLSKKDADEQKAAGLHGMAAGAYPFLKEMDPAAFTRLLSCSEIALGAALLLPVVPSVVAGAALTAFSAGLLGFYLRTPGMRREGSVLPTEQGLSVAKDVWLLGIGASLLTEELTCGDGHRMGA</sequence>
<dbReference type="EMBL" id="FNVO01000011">
    <property type="protein sequence ID" value="SEG77161.1"/>
    <property type="molecule type" value="Genomic_DNA"/>
</dbReference>
<keyword evidence="1" id="KW-0472">Membrane</keyword>
<evidence type="ECO:0000313" key="2">
    <source>
        <dbReference type="EMBL" id="SEG77161.1"/>
    </source>
</evidence>
<keyword evidence="1" id="KW-0812">Transmembrane</keyword>
<dbReference type="RefSeq" id="WP_103940385.1">
    <property type="nucleotide sequence ID" value="NZ_FNVO01000011.1"/>
</dbReference>
<organism evidence="2 3">
    <name type="scientific">Thermomonospora echinospora</name>
    <dbReference type="NCBI Taxonomy" id="1992"/>
    <lineage>
        <taxon>Bacteria</taxon>
        <taxon>Bacillati</taxon>
        <taxon>Actinomycetota</taxon>
        <taxon>Actinomycetes</taxon>
        <taxon>Streptosporangiales</taxon>
        <taxon>Thermomonosporaceae</taxon>
        <taxon>Thermomonospora</taxon>
    </lineage>
</organism>
<keyword evidence="1" id="KW-1133">Transmembrane helix</keyword>
<evidence type="ECO:0008006" key="4">
    <source>
        <dbReference type="Google" id="ProtNLM"/>
    </source>
</evidence>
<feature type="transmembrane region" description="Helical" evidence="1">
    <location>
        <begin position="80"/>
        <end position="98"/>
    </location>
</feature>
<accession>A0A1H6CVV8</accession>
<evidence type="ECO:0000256" key="1">
    <source>
        <dbReference type="SAM" id="Phobius"/>
    </source>
</evidence>
<proteinExistence type="predicted"/>